<keyword evidence="4" id="KW-1185">Reference proteome</keyword>
<feature type="signal peptide" evidence="1">
    <location>
        <begin position="1"/>
        <end position="19"/>
    </location>
</feature>
<dbReference type="RefSeq" id="WP_317560971.1">
    <property type="nucleotide sequence ID" value="NZ_JAWLIP010000003.1"/>
</dbReference>
<dbReference type="Pfam" id="PF13550">
    <property type="entry name" value="Phage-tail_3"/>
    <property type="match status" value="1"/>
</dbReference>
<proteinExistence type="predicted"/>
<dbReference type="Proteomes" id="UP001185659">
    <property type="component" value="Unassembled WGS sequence"/>
</dbReference>
<gene>
    <name evidence="3" type="ORF">R2G56_08290</name>
</gene>
<comment type="caution">
    <text evidence="3">The sequence shown here is derived from an EMBL/GenBank/DDBJ whole genome shotgun (WGS) entry which is preliminary data.</text>
</comment>
<sequence>MLHLIFWTAWIILASTAHAHAAPLAGLVGLLTSTTIGKLILSVALKVGMSLLQRLLMKDEEPTQPGIKTRVGVGGEKSMSFIVGTYATAGHLVYANTWGKVRKTPNAALAQVISISDLPVSAISNEVWMRGRRINRNPGVGDQPGSFAWFGEGSYPFSEFTHGDYAGIYWLFAKYIDGGATTADPELLTIFGGAGARAWDAGMVGRGVAHVILTAEFNRDLFRDVPEAIWQVSGLPLYDPRRDAAVGGSGTHVWGDPDTYEFTDNPAVIIYNILRGIFFEGELVFGGTIPASRLPLSSWFAAMNECDMLVDGDRQFRCGYEIKPFEQSPLAVIEELLKSCNGRMAEIGGVYKIHVGAPALPSYFFSDDSIAITQDQSFDPFPGLEQTYNGVSATYPEPQAAWAMKDAPRRISQAFVDEDDGRELIAAIEFNAVPFPIQVQRLQKSLMEDNRRFRRHRHTLPPEAWLLEPLDTVSWTSARNGYANKLFLISSMDDLENSNQAVSIQEVDPGDYVWTPATDELPYSVGPMGPIEPQPQVMYDWTAAPATVPDNDGQPRRPAILLGWHGDIQDTQGVEFEVRLATTAEIVYRGRTDQVLVGQLLISQGLLPAMDYQVRGRYLPYSNRPSLWSGWLAVRTPDVKFDVYLDIDLDGLNEAIGERTEFVEFNTRETIERALDNATSDMADFDQQYGQIQRLRREAAVTAGNLRASYQEAILVAVGPGSAIAQRIEVLEVTIDEDIAQAVDLLTTEIELVEGQVTAISDAITQVSAQVDDVSANGTFRVQAGASPGGGWARAVLQVSADDGVTFEQASIFLDARTSGSPRSRLVLDAESVYFGDLSSGNILNAVIYSAGEWRMNVANIGTVNAGLVQGNDGKMRIELDNSRILVAD</sequence>
<reference evidence="3 4" key="1">
    <citation type="submission" date="2023-10" db="EMBL/GenBank/DDBJ databases">
        <authorList>
            <person name="Venkata Ramana C."/>
            <person name="Sasikala C."/>
            <person name="Dhurka M."/>
        </authorList>
    </citation>
    <scope>NUCLEOTIDE SEQUENCE [LARGE SCALE GENOMIC DNA]</scope>
    <source>
        <strain evidence="3 4">KCTC 32151</strain>
    </source>
</reference>
<accession>A0ABU4AJ59</accession>
<evidence type="ECO:0000256" key="1">
    <source>
        <dbReference type="SAM" id="SignalP"/>
    </source>
</evidence>
<name>A0ABU4AJ59_9HYPH</name>
<feature type="domain" description="Tip attachment protein J" evidence="2">
    <location>
        <begin position="327"/>
        <end position="478"/>
    </location>
</feature>
<organism evidence="3 4">
    <name type="scientific">Nitratireductor aquimarinus</name>
    <dbReference type="NCBI Taxonomy" id="889300"/>
    <lineage>
        <taxon>Bacteria</taxon>
        <taxon>Pseudomonadati</taxon>
        <taxon>Pseudomonadota</taxon>
        <taxon>Alphaproteobacteria</taxon>
        <taxon>Hyphomicrobiales</taxon>
        <taxon>Phyllobacteriaceae</taxon>
        <taxon>Nitratireductor</taxon>
    </lineage>
</organism>
<evidence type="ECO:0000313" key="3">
    <source>
        <dbReference type="EMBL" id="MDV6226282.1"/>
    </source>
</evidence>
<protein>
    <submittedName>
        <fullName evidence="3">Phage tail protein</fullName>
    </submittedName>
</protein>
<evidence type="ECO:0000313" key="4">
    <source>
        <dbReference type="Proteomes" id="UP001185659"/>
    </source>
</evidence>
<keyword evidence="1" id="KW-0732">Signal</keyword>
<feature type="chain" id="PRO_5047494780" evidence="1">
    <location>
        <begin position="20"/>
        <end position="889"/>
    </location>
</feature>
<dbReference type="InterPro" id="IPR032876">
    <property type="entry name" value="J_dom"/>
</dbReference>
<evidence type="ECO:0000259" key="2">
    <source>
        <dbReference type="Pfam" id="PF13550"/>
    </source>
</evidence>
<dbReference type="EMBL" id="JAWLIP010000003">
    <property type="protein sequence ID" value="MDV6226282.1"/>
    <property type="molecule type" value="Genomic_DNA"/>
</dbReference>